<dbReference type="Proteomes" id="UP000239709">
    <property type="component" value="Chromosome"/>
</dbReference>
<sequence>MTDGWTIVTILCMTVVTVITRCFFFISEREWKLPHWAQRGLQYAPIAALTAVIAPDIVLINGELTAPWRDARVWAAVAAAAFYFWRRRESFTLPLTIAVGVAVYLPLRLGLGW</sequence>
<name>A0A2S0MB66_9BURK</name>
<dbReference type="InterPro" id="IPR008407">
    <property type="entry name" value="Brnchd-chn_aa_trnsp_AzlD"/>
</dbReference>
<dbReference type="RefSeq" id="WP_106701397.1">
    <property type="nucleotide sequence ID" value="NZ_CP027666.1"/>
</dbReference>
<keyword evidence="1" id="KW-1133">Transmembrane helix</keyword>
<dbReference type="KEGG" id="otk:C6570_01440"/>
<evidence type="ECO:0000313" key="2">
    <source>
        <dbReference type="EMBL" id="AVO33066.1"/>
    </source>
</evidence>
<evidence type="ECO:0000313" key="3">
    <source>
        <dbReference type="Proteomes" id="UP000239709"/>
    </source>
</evidence>
<dbReference type="OrthoDB" id="515103at2"/>
<keyword evidence="3" id="KW-1185">Reference proteome</keyword>
<proteinExistence type="predicted"/>
<accession>A0A2S0MB66</accession>
<evidence type="ECO:0000256" key="1">
    <source>
        <dbReference type="SAM" id="Phobius"/>
    </source>
</evidence>
<dbReference type="AlphaFoldDB" id="A0A2S0MB66"/>
<feature type="transmembrane region" description="Helical" evidence="1">
    <location>
        <begin position="92"/>
        <end position="111"/>
    </location>
</feature>
<keyword evidence="1" id="KW-0812">Transmembrane</keyword>
<protein>
    <submittedName>
        <fullName evidence="2">Branched-chain amino acid transporter</fullName>
    </submittedName>
</protein>
<reference evidence="2 3" key="1">
    <citation type="submission" date="2018-03" db="EMBL/GenBank/DDBJ databases">
        <title>Genome sequencing of Ottowia sp.</title>
        <authorList>
            <person name="Kim S.-J."/>
            <person name="Heo J."/>
            <person name="Kwon S.-W."/>
        </authorList>
    </citation>
    <scope>NUCLEOTIDE SEQUENCE [LARGE SCALE GENOMIC DNA]</scope>
    <source>
        <strain evidence="2 3">KADR8-3</strain>
    </source>
</reference>
<feature type="transmembrane region" description="Helical" evidence="1">
    <location>
        <begin position="40"/>
        <end position="60"/>
    </location>
</feature>
<organism evidence="2 3">
    <name type="scientific">Ottowia oryzae</name>
    <dbReference type="NCBI Taxonomy" id="2109914"/>
    <lineage>
        <taxon>Bacteria</taxon>
        <taxon>Pseudomonadati</taxon>
        <taxon>Pseudomonadota</taxon>
        <taxon>Betaproteobacteria</taxon>
        <taxon>Burkholderiales</taxon>
        <taxon>Comamonadaceae</taxon>
        <taxon>Ottowia</taxon>
    </lineage>
</organism>
<dbReference type="Pfam" id="PF05437">
    <property type="entry name" value="AzlD"/>
    <property type="match status" value="1"/>
</dbReference>
<gene>
    <name evidence="2" type="ORF">C6570_01440</name>
</gene>
<keyword evidence="1" id="KW-0472">Membrane</keyword>
<feature type="transmembrane region" description="Helical" evidence="1">
    <location>
        <begin position="6"/>
        <end position="28"/>
    </location>
</feature>
<dbReference type="EMBL" id="CP027666">
    <property type="protein sequence ID" value="AVO33066.1"/>
    <property type="molecule type" value="Genomic_DNA"/>
</dbReference>